<keyword evidence="2 7" id="KW-0812">Transmembrane</keyword>
<evidence type="ECO:0000256" key="4">
    <source>
        <dbReference type="ARBA" id="ARBA00023136"/>
    </source>
</evidence>
<evidence type="ECO:0000313" key="9">
    <source>
        <dbReference type="EMBL" id="KAK0702380.1"/>
    </source>
</evidence>
<feature type="transmembrane region" description="Helical" evidence="7">
    <location>
        <begin position="109"/>
        <end position="132"/>
    </location>
</feature>
<evidence type="ECO:0000313" key="10">
    <source>
        <dbReference type="Proteomes" id="UP001172102"/>
    </source>
</evidence>
<evidence type="ECO:0000256" key="6">
    <source>
        <dbReference type="SAM" id="MobiDB-lite"/>
    </source>
</evidence>
<name>A0AA40DGM6_9PEZI</name>
<dbReference type="Proteomes" id="UP001172102">
    <property type="component" value="Unassembled WGS sequence"/>
</dbReference>
<keyword evidence="3 7" id="KW-1133">Transmembrane helix</keyword>
<dbReference type="AlphaFoldDB" id="A0AA40DGM6"/>
<proteinExistence type="inferred from homology"/>
<gene>
    <name evidence="9" type="ORF">B0H67DRAFT_500453</name>
</gene>
<comment type="subcellular location">
    <subcellularLocation>
        <location evidence="1">Membrane</location>
        <topology evidence="1">Multi-pass membrane protein</topology>
    </subcellularLocation>
</comment>
<dbReference type="InterPro" id="IPR052337">
    <property type="entry name" value="SAT4-like"/>
</dbReference>
<dbReference type="EMBL" id="JAUKUA010000009">
    <property type="protein sequence ID" value="KAK0702380.1"/>
    <property type="molecule type" value="Genomic_DNA"/>
</dbReference>
<feature type="transmembrane region" description="Helical" evidence="7">
    <location>
        <begin position="230"/>
        <end position="252"/>
    </location>
</feature>
<comment type="similarity">
    <text evidence="5">Belongs to the SAT4 family.</text>
</comment>
<reference evidence="9" key="1">
    <citation type="submission" date="2023-06" db="EMBL/GenBank/DDBJ databases">
        <title>Genome-scale phylogeny and comparative genomics of the fungal order Sordariales.</title>
        <authorList>
            <consortium name="Lawrence Berkeley National Laboratory"/>
            <person name="Hensen N."/>
            <person name="Bonometti L."/>
            <person name="Westerberg I."/>
            <person name="Brannstrom I.O."/>
            <person name="Guillou S."/>
            <person name="Cros-Aarteil S."/>
            <person name="Calhoun S."/>
            <person name="Haridas S."/>
            <person name="Kuo A."/>
            <person name="Mondo S."/>
            <person name="Pangilinan J."/>
            <person name="Riley R."/>
            <person name="Labutti K."/>
            <person name="Andreopoulos B."/>
            <person name="Lipzen A."/>
            <person name="Chen C."/>
            <person name="Yanf M."/>
            <person name="Daum C."/>
            <person name="Ng V."/>
            <person name="Clum A."/>
            <person name="Steindorff A."/>
            <person name="Ohm R."/>
            <person name="Martin F."/>
            <person name="Silar P."/>
            <person name="Natvig D."/>
            <person name="Lalanne C."/>
            <person name="Gautier V."/>
            <person name="Ament-Velasquez S.L."/>
            <person name="Kruys A."/>
            <person name="Hutchinson M.I."/>
            <person name="Powell A.J."/>
            <person name="Barry K."/>
            <person name="Miller A.N."/>
            <person name="Grigoriev I.V."/>
            <person name="Debuchy R."/>
            <person name="Gladieux P."/>
            <person name="Thoren M.H."/>
            <person name="Johannesson H."/>
        </authorList>
    </citation>
    <scope>NUCLEOTIDE SEQUENCE</scope>
    <source>
        <strain evidence="9">SMH4607-1</strain>
    </source>
</reference>
<evidence type="ECO:0000256" key="3">
    <source>
        <dbReference type="ARBA" id="ARBA00022989"/>
    </source>
</evidence>
<feature type="transmembrane region" description="Helical" evidence="7">
    <location>
        <begin position="32"/>
        <end position="51"/>
    </location>
</feature>
<feature type="transmembrane region" description="Helical" evidence="7">
    <location>
        <begin position="185"/>
        <end position="209"/>
    </location>
</feature>
<organism evidence="9 10">
    <name type="scientific">Lasiosphaeris hirsuta</name>
    <dbReference type="NCBI Taxonomy" id="260670"/>
    <lineage>
        <taxon>Eukaryota</taxon>
        <taxon>Fungi</taxon>
        <taxon>Dikarya</taxon>
        <taxon>Ascomycota</taxon>
        <taxon>Pezizomycotina</taxon>
        <taxon>Sordariomycetes</taxon>
        <taxon>Sordariomycetidae</taxon>
        <taxon>Sordariales</taxon>
        <taxon>Lasiosphaeriaceae</taxon>
        <taxon>Lasiosphaeris</taxon>
    </lineage>
</organism>
<dbReference type="PANTHER" id="PTHR33048">
    <property type="entry name" value="PTH11-LIKE INTEGRAL MEMBRANE PROTEIN (AFU_ORTHOLOGUE AFUA_5G11245)"/>
    <property type="match status" value="1"/>
</dbReference>
<feature type="transmembrane region" description="Helical" evidence="7">
    <location>
        <begin position="144"/>
        <end position="165"/>
    </location>
</feature>
<dbReference type="GO" id="GO:0016020">
    <property type="term" value="C:membrane"/>
    <property type="evidence" value="ECO:0007669"/>
    <property type="project" value="UniProtKB-SubCell"/>
</dbReference>
<feature type="domain" description="Rhodopsin" evidence="8">
    <location>
        <begin position="53"/>
        <end position="289"/>
    </location>
</feature>
<feature type="transmembrane region" description="Helical" evidence="7">
    <location>
        <begin position="71"/>
        <end position="89"/>
    </location>
</feature>
<keyword evidence="10" id="KW-1185">Reference proteome</keyword>
<accession>A0AA40DGM6</accession>
<protein>
    <recommendedName>
        <fullName evidence="8">Rhodopsin domain-containing protein</fullName>
    </recommendedName>
</protein>
<feature type="transmembrane region" description="Helical" evidence="7">
    <location>
        <begin position="264"/>
        <end position="285"/>
    </location>
</feature>
<evidence type="ECO:0000256" key="5">
    <source>
        <dbReference type="ARBA" id="ARBA00038359"/>
    </source>
</evidence>
<keyword evidence="4 7" id="KW-0472">Membrane</keyword>
<evidence type="ECO:0000259" key="8">
    <source>
        <dbReference type="Pfam" id="PF20684"/>
    </source>
</evidence>
<dbReference type="PANTHER" id="PTHR33048:SF42">
    <property type="entry name" value="INTEGRAL MEMBRANE PROTEIN"/>
    <property type="match status" value="1"/>
</dbReference>
<dbReference type="InterPro" id="IPR049326">
    <property type="entry name" value="Rhodopsin_dom_fungi"/>
</dbReference>
<comment type="caution">
    <text evidence="9">The sequence shown here is derived from an EMBL/GenBank/DDBJ whole genome shotgun (WGS) entry which is preliminary data.</text>
</comment>
<sequence length="304" mass="33858">MATLPSPANGTAVLPSSSASSVPARDPHPANYAWFLNISIWILATSSTAFLTLRIWGKRRRDRKLWWDDHFLISSWVCLIISCILQSFATTLGFGMDNRDIKDLATTRLVSLIAGFFLIIAAAWSKTSFAITLLRISDGWVRRFVWFVLLSTNIAIALSGVIQWAPCWPLQKQWHMELPGVCLRLWFINGYNIFVAAYSGLMDIALALLPWKIVWPMVIWSRREKLGITFSMSLGVFAGLTSFAKILALYLVTKPNAEPEFVMVLMILGTAESAITIIAVSIPVLRSSLKGNIRPVARSSLAVL</sequence>
<feature type="region of interest" description="Disordered" evidence="6">
    <location>
        <begin position="1"/>
        <end position="24"/>
    </location>
</feature>
<evidence type="ECO:0000256" key="7">
    <source>
        <dbReference type="SAM" id="Phobius"/>
    </source>
</evidence>
<evidence type="ECO:0000256" key="2">
    <source>
        <dbReference type="ARBA" id="ARBA00022692"/>
    </source>
</evidence>
<evidence type="ECO:0000256" key="1">
    <source>
        <dbReference type="ARBA" id="ARBA00004141"/>
    </source>
</evidence>
<dbReference type="Pfam" id="PF20684">
    <property type="entry name" value="Fung_rhodopsin"/>
    <property type="match status" value="1"/>
</dbReference>
<feature type="compositionally biased region" description="Low complexity" evidence="6">
    <location>
        <begin position="12"/>
        <end position="24"/>
    </location>
</feature>